<keyword evidence="11" id="KW-1185">Reference proteome</keyword>
<keyword evidence="7" id="KW-0648">Protein biosynthesis</keyword>
<dbReference type="PANTHER" id="PTHR13227">
    <property type="entry name" value="EUKARYOTIC TRANSLATION INITIATION FACTOR 2A"/>
    <property type="match status" value="1"/>
</dbReference>
<dbReference type="AlphaFoldDB" id="A0A1R3IUR8"/>
<evidence type="ECO:0000259" key="9">
    <source>
        <dbReference type="Pfam" id="PF08662"/>
    </source>
</evidence>
<evidence type="ECO:0000256" key="6">
    <source>
        <dbReference type="ARBA" id="ARBA00022845"/>
    </source>
</evidence>
<dbReference type="SUPFAM" id="SSF82171">
    <property type="entry name" value="DPP6 N-terminal domain-like"/>
    <property type="match status" value="1"/>
</dbReference>
<feature type="region of interest" description="Disordered" evidence="8">
    <location>
        <begin position="433"/>
        <end position="462"/>
    </location>
</feature>
<evidence type="ECO:0000256" key="3">
    <source>
        <dbReference type="ARBA" id="ARBA00022540"/>
    </source>
</evidence>
<evidence type="ECO:0000313" key="10">
    <source>
        <dbReference type="EMBL" id="OMO86326.1"/>
    </source>
</evidence>
<dbReference type="Gene3D" id="2.130.10.10">
    <property type="entry name" value="YVTN repeat-like/Quinoprotein amine dehydrogenase"/>
    <property type="match status" value="2"/>
</dbReference>
<dbReference type="InterPro" id="IPR015943">
    <property type="entry name" value="WD40/YVTN_repeat-like_dom_sf"/>
</dbReference>
<evidence type="ECO:0000256" key="8">
    <source>
        <dbReference type="SAM" id="MobiDB-lite"/>
    </source>
</evidence>
<dbReference type="Proteomes" id="UP000188268">
    <property type="component" value="Unassembled WGS sequence"/>
</dbReference>
<dbReference type="GO" id="GO:0022627">
    <property type="term" value="C:cytosolic small ribosomal subunit"/>
    <property type="evidence" value="ECO:0007669"/>
    <property type="project" value="TreeGrafter"/>
</dbReference>
<evidence type="ECO:0000256" key="2">
    <source>
        <dbReference type="ARBA" id="ARBA00013819"/>
    </source>
</evidence>
<comment type="similarity">
    <text evidence="1">Belongs to the WD repeat EIF2A family.</text>
</comment>
<feature type="compositionally biased region" description="Basic residues" evidence="8">
    <location>
        <begin position="453"/>
        <end position="462"/>
    </location>
</feature>
<keyword evidence="6" id="KW-0810">Translation regulation</keyword>
<dbReference type="GO" id="GO:0000049">
    <property type="term" value="F:tRNA binding"/>
    <property type="evidence" value="ECO:0007669"/>
    <property type="project" value="TreeGrafter"/>
</dbReference>
<keyword evidence="5" id="KW-0677">Repeat</keyword>
<proteinExistence type="inferred from homology"/>
<gene>
    <name evidence="10" type="ORF">CCACVL1_09640</name>
</gene>
<dbReference type="Gramene" id="OMO86326">
    <property type="protein sequence ID" value="OMO86326"/>
    <property type="gene ID" value="CCACVL1_09640"/>
</dbReference>
<reference evidence="10 11" key="1">
    <citation type="submission" date="2013-09" db="EMBL/GenBank/DDBJ databases">
        <title>Corchorus capsularis genome sequencing.</title>
        <authorList>
            <person name="Alam M."/>
            <person name="Haque M.S."/>
            <person name="Islam M.S."/>
            <person name="Emdad E.M."/>
            <person name="Islam M.M."/>
            <person name="Ahmed B."/>
            <person name="Halim A."/>
            <person name="Hossen Q.M.M."/>
            <person name="Hossain M.Z."/>
            <person name="Ahmed R."/>
            <person name="Khan M.M."/>
            <person name="Islam R."/>
            <person name="Rashid M.M."/>
            <person name="Khan S.A."/>
            <person name="Rahman M.S."/>
            <person name="Alam M."/>
        </authorList>
    </citation>
    <scope>NUCLEOTIDE SEQUENCE [LARGE SCALE GENOMIC DNA]</scope>
    <source>
        <strain evidence="11">cv. CVL-1</strain>
        <tissue evidence="10">Whole seedling</tissue>
    </source>
</reference>
<dbReference type="PANTHER" id="PTHR13227:SF0">
    <property type="entry name" value="EUKARYOTIC TRANSLATION INITIATION FACTOR 2A"/>
    <property type="match status" value="1"/>
</dbReference>
<dbReference type="OrthoDB" id="2194683at2759"/>
<organism evidence="10 11">
    <name type="scientific">Corchorus capsularis</name>
    <name type="common">Jute</name>
    <dbReference type="NCBI Taxonomy" id="210143"/>
    <lineage>
        <taxon>Eukaryota</taxon>
        <taxon>Viridiplantae</taxon>
        <taxon>Streptophyta</taxon>
        <taxon>Embryophyta</taxon>
        <taxon>Tracheophyta</taxon>
        <taxon>Spermatophyta</taxon>
        <taxon>Magnoliopsida</taxon>
        <taxon>eudicotyledons</taxon>
        <taxon>Gunneridae</taxon>
        <taxon>Pentapetalae</taxon>
        <taxon>rosids</taxon>
        <taxon>malvids</taxon>
        <taxon>Malvales</taxon>
        <taxon>Malvaceae</taxon>
        <taxon>Grewioideae</taxon>
        <taxon>Apeibeae</taxon>
        <taxon>Corchorus</taxon>
    </lineage>
</organism>
<evidence type="ECO:0000256" key="1">
    <source>
        <dbReference type="ARBA" id="ARBA00009573"/>
    </source>
</evidence>
<dbReference type="GO" id="GO:0006417">
    <property type="term" value="P:regulation of translation"/>
    <property type="evidence" value="ECO:0007669"/>
    <property type="project" value="UniProtKB-KW"/>
</dbReference>
<dbReference type="STRING" id="210143.A0A1R3IUR8"/>
<dbReference type="GO" id="GO:0003729">
    <property type="term" value="F:mRNA binding"/>
    <property type="evidence" value="ECO:0007669"/>
    <property type="project" value="TreeGrafter"/>
</dbReference>
<keyword evidence="3" id="KW-0396">Initiation factor</keyword>
<dbReference type="Pfam" id="PF08662">
    <property type="entry name" value="eIF2A"/>
    <property type="match status" value="1"/>
</dbReference>
<dbReference type="InterPro" id="IPR011387">
    <property type="entry name" value="TIF2A"/>
</dbReference>
<sequence length="462" mass="52292">MTAVVTSTPSLELLVQERDGFSIWTGPHGKKNNILGKENDSKVSCTNVEFSKFSEDGSRLMVVTSNSIFVYDSSTWKELRSFPINSLHSVLSPLGTYLQTFESSEAYTTEHGNVVLWEIETGKAVTRQFQTEMPNGTWHPIQFSSDEVVACRLAPNIGIDFFDGTDFSKGIVYKLEICGVVRFELSKKPGSYVAAYVSECEEEERQASVQIYACEKLQNQLLPRRNIVHHYTPKQMKWNNGSTHFLLVTHPIDERITQLPWELSYLTINMMRGVKVPLDVAGPVIDVQWSYSGNEFAVLYGFSNDRCATVFDKEGKRLNDVKHAFYSTIQWSPKGNFLCLAGFGSKVSNGMLFWDYKEESVNKTVKTDTRGCSVYTSGWSACGRFFMIVITNKSRQCYTIYDYTGKFIGTVEKSLGLLQVDWKLEPSKKDDEIATMAKKEQGTAQQQSAEGNKKKKKKNKKK</sequence>
<evidence type="ECO:0000313" key="11">
    <source>
        <dbReference type="Proteomes" id="UP000188268"/>
    </source>
</evidence>
<comment type="caution">
    <text evidence="10">The sequence shown here is derived from an EMBL/GenBank/DDBJ whole genome shotgun (WGS) entry which is preliminary data.</text>
</comment>
<dbReference type="GO" id="GO:0043022">
    <property type="term" value="F:ribosome binding"/>
    <property type="evidence" value="ECO:0007669"/>
    <property type="project" value="TreeGrafter"/>
</dbReference>
<evidence type="ECO:0000256" key="4">
    <source>
        <dbReference type="ARBA" id="ARBA00022574"/>
    </source>
</evidence>
<keyword evidence="4" id="KW-0853">WD repeat</keyword>
<dbReference type="InterPro" id="IPR013979">
    <property type="entry name" value="TIF_beta_prop-like"/>
</dbReference>
<dbReference type="GO" id="GO:0003743">
    <property type="term" value="F:translation initiation factor activity"/>
    <property type="evidence" value="ECO:0007669"/>
    <property type="project" value="UniProtKB-KW"/>
</dbReference>
<evidence type="ECO:0000256" key="7">
    <source>
        <dbReference type="ARBA" id="ARBA00022917"/>
    </source>
</evidence>
<name>A0A1R3IUR8_COCAP</name>
<dbReference type="EMBL" id="AWWV01009483">
    <property type="protein sequence ID" value="OMO86326.1"/>
    <property type="molecule type" value="Genomic_DNA"/>
</dbReference>
<protein>
    <recommendedName>
        <fullName evidence="2">Eukaryotic translation initiation factor 2A</fullName>
    </recommendedName>
</protein>
<feature type="domain" description="Translation initiation factor beta propellor-like" evidence="9">
    <location>
        <begin position="234"/>
        <end position="413"/>
    </location>
</feature>
<evidence type="ECO:0000256" key="5">
    <source>
        <dbReference type="ARBA" id="ARBA00022737"/>
    </source>
</evidence>
<accession>A0A1R3IUR8</accession>